<dbReference type="PROSITE" id="PS51257">
    <property type="entry name" value="PROKAR_LIPOPROTEIN"/>
    <property type="match status" value="1"/>
</dbReference>
<accession>A0A8J6AX98</accession>
<evidence type="ECO:0000256" key="3">
    <source>
        <dbReference type="SAM" id="Phobius"/>
    </source>
</evidence>
<evidence type="ECO:0000313" key="5">
    <source>
        <dbReference type="EMBL" id="KAG9396433.1"/>
    </source>
</evidence>
<reference evidence="5" key="1">
    <citation type="submission" date="2021-05" db="EMBL/GenBank/DDBJ databases">
        <title>A free-living protist that lacks canonical eukaryotic 1 DNA replication and segregation systems.</title>
        <authorList>
            <person name="Salas-Leiva D.E."/>
            <person name="Tromer E.C."/>
            <person name="Curtis B.A."/>
            <person name="Jerlstrom-Hultqvist J."/>
            <person name="Kolisko M."/>
            <person name="Yi Z."/>
            <person name="Salas-Leiva J.S."/>
            <person name="Gallot-Lavallee L."/>
            <person name="Kops G.J.P.L."/>
            <person name="Archibald J.M."/>
            <person name="Simpson A.G.B."/>
            <person name="Roger A.J."/>
        </authorList>
    </citation>
    <scope>NUCLEOTIDE SEQUENCE</scope>
    <source>
        <strain evidence="5">BICM</strain>
    </source>
</reference>
<comment type="similarity">
    <text evidence="1">Belongs to the histidine acid phosphatase family.</text>
</comment>
<dbReference type="InterPro" id="IPR033379">
    <property type="entry name" value="Acid_Pase_AS"/>
</dbReference>
<dbReference type="Gene3D" id="3.40.50.1240">
    <property type="entry name" value="Phosphoglycerate mutase-like"/>
    <property type="match status" value="1"/>
</dbReference>
<proteinExistence type="inferred from homology"/>
<dbReference type="OrthoDB" id="258392at2759"/>
<dbReference type="PANTHER" id="PTHR11567">
    <property type="entry name" value="ACID PHOSPHATASE-RELATED"/>
    <property type="match status" value="1"/>
</dbReference>
<dbReference type="InterPro" id="IPR050645">
    <property type="entry name" value="Histidine_acid_phosphatase"/>
</dbReference>
<feature type="transmembrane region" description="Helical" evidence="3">
    <location>
        <begin position="387"/>
        <end position="410"/>
    </location>
</feature>
<keyword evidence="3" id="KW-0812">Transmembrane</keyword>
<name>A0A8J6AX98_9EUKA</name>
<dbReference type="PANTHER" id="PTHR11567:SF110">
    <property type="entry name" value="2-PHOSPHOXYLOSE PHOSPHATASE 1"/>
    <property type="match status" value="1"/>
</dbReference>
<dbReference type="InterPro" id="IPR000560">
    <property type="entry name" value="His_Pase_clade-2"/>
</dbReference>
<keyword evidence="4" id="KW-0732">Signal</keyword>
<dbReference type="EMBL" id="JAHDYR010000006">
    <property type="protein sequence ID" value="KAG9396433.1"/>
    <property type="molecule type" value="Genomic_DNA"/>
</dbReference>
<dbReference type="Pfam" id="PF00328">
    <property type="entry name" value="His_Phos_2"/>
    <property type="match status" value="1"/>
</dbReference>
<dbReference type="InterPro" id="IPR029033">
    <property type="entry name" value="His_PPase_superfam"/>
</dbReference>
<keyword evidence="3" id="KW-1133">Transmembrane helix</keyword>
<sequence length="443" mass="48935">MQKSLILVVLVSLLVSCVVADDTLELALVLFRHGDRTPLHYLPDPYNIFSKAPRQTGQLTTIGQKQHFDLGTKLRYKFVDQHSLLSSSFNNSQILVRSTGTDRTIMSAYSNLLGLYPPGTGNPDLPDQIQPVPIRSVSHTPWENLPDRLLRPFDLGTCPRITKLRSEIFASSAVKAYDKSQAGLYNTLKTKLGLGWTPSLEHIDEVYDPLMVMHFHNNPMPAGLTAAEYEAVDAVHQHLTHTQVGEYKSEISKLLGTNIGREWTSEIDAVMAGTPNATVVYYSAHDSTIEFTLRWLGVFPDTRVVPYASLLEVDLWKNDDGDYYLHFAFNNDTLSIPGCTGDKCTVAEWKALMDQITVKDWDSACGLVPAPTPAPVVKTVHSGIPPLVFVVVVVVMLVGMGVMCVAAFSAGVGMRVWKMKHDSDKKGVEEPLLADVVENDTLV</sequence>
<feature type="signal peptide" evidence="4">
    <location>
        <begin position="1"/>
        <end position="20"/>
    </location>
</feature>
<keyword evidence="3" id="KW-0472">Membrane</keyword>
<keyword evidence="6" id="KW-1185">Reference proteome</keyword>
<keyword evidence="2" id="KW-0378">Hydrolase</keyword>
<dbReference type="AlphaFoldDB" id="A0A8J6AX98"/>
<evidence type="ECO:0000256" key="2">
    <source>
        <dbReference type="ARBA" id="ARBA00022801"/>
    </source>
</evidence>
<protein>
    <submittedName>
        <fullName evidence="5">Histidine phosphatase superfamily</fullName>
    </submittedName>
</protein>
<evidence type="ECO:0000313" key="6">
    <source>
        <dbReference type="Proteomes" id="UP000717585"/>
    </source>
</evidence>
<comment type="caution">
    <text evidence="5">The sequence shown here is derived from an EMBL/GenBank/DDBJ whole genome shotgun (WGS) entry which is preliminary data.</text>
</comment>
<dbReference type="PROSITE" id="PS00616">
    <property type="entry name" value="HIS_ACID_PHOSPHAT_1"/>
    <property type="match status" value="1"/>
</dbReference>
<dbReference type="CDD" id="cd07061">
    <property type="entry name" value="HP_HAP_like"/>
    <property type="match status" value="1"/>
</dbReference>
<evidence type="ECO:0000256" key="1">
    <source>
        <dbReference type="ARBA" id="ARBA00005375"/>
    </source>
</evidence>
<gene>
    <name evidence="5" type="ORF">J8273_2164</name>
</gene>
<dbReference type="Proteomes" id="UP000717585">
    <property type="component" value="Unassembled WGS sequence"/>
</dbReference>
<feature type="chain" id="PRO_5035172949" evidence="4">
    <location>
        <begin position="21"/>
        <end position="443"/>
    </location>
</feature>
<organism evidence="5 6">
    <name type="scientific">Carpediemonas membranifera</name>
    <dbReference type="NCBI Taxonomy" id="201153"/>
    <lineage>
        <taxon>Eukaryota</taxon>
        <taxon>Metamonada</taxon>
        <taxon>Carpediemonas-like organisms</taxon>
        <taxon>Carpediemonas</taxon>
    </lineage>
</organism>
<evidence type="ECO:0000256" key="4">
    <source>
        <dbReference type="SAM" id="SignalP"/>
    </source>
</evidence>
<dbReference type="GO" id="GO:0016791">
    <property type="term" value="F:phosphatase activity"/>
    <property type="evidence" value="ECO:0007669"/>
    <property type="project" value="TreeGrafter"/>
</dbReference>
<dbReference type="SUPFAM" id="SSF53254">
    <property type="entry name" value="Phosphoglycerate mutase-like"/>
    <property type="match status" value="1"/>
</dbReference>